<evidence type="ECO:0000313" key="2">
    <source>
        <dbReference type="Proteomes" id="UP001141806"/>
    </source>
</evidence>
<protein>
    <submittedName>
        <fullName evidence="1">Uncharacterized protein</fullName>
    </submittedName>
</protein>
<name>A0A9Q0QQN4_9MAGN</name>
<organism evidence="1 2">
    <name type="scientific">Protea cynaroides</name>
    <dbReference type="NCBI Taxonomy" id="273540"/>
    <lineage>
        <taxon>Eukaryota</taxon>
        <taxon>Viridiplantae</taxon>
        <taxon>Streptophyta</taxon>
        <taxon>Embryophyta</taxon>
        <taxon>Tracheophyta</taxon>
        <taxon>Spermatophyta</taxon>
        <taxon>Magnoliopsida</taxon>
        <taxon>Proteales</taxon>
        <taxon>Proteaceae</taxon>
        <taxon>Protea</taxon>
    </lineage>
</organism>
<proteinExistence type="predicted"/>
<keyword evidence="2" id="KW-1185">Reference proteome</keyword>
<gene>
    <name evidence="1" type="ORF">NE237_015011</name>
</gene>
<reference evidence="1" key="1">
    <citation type="journal article" date="2023" name="Plant J.">
        <title>The genome of the king protea, Protea cynaroides.</title>
        <authorList>
            <person name="Chang J."/>
            <person name="Duong T.A."/>
            <person name="Schoeman C."/>
            <person name="Ma X."/>
            <person name="Roodt D."/>
            <person name="Barker N."/>
            <person name="Li Z."/>
            <person name="Van de Peer Y."/>
            <person name="Mizrachi E."/>
        </authorList>
    </citation>
    <scope>NUCLEOTIDE SEQUENCE</scope>
    <source>
        <tissue evidence="1">Young leaves</tissue>
    </source>
</reference>
<sequence length="129" mass="14769">MNADACKDDMLKGWCGTNEVLFPYTLAVAPFRSLYDIIVALRWDPCGFFEVSESQQNFLFGIRYFVQYLFGVAETLHNELMWWSERREKAKLETYPSKILPLMKTMGKDVKDVEKPTGATSVVNSGVRA</sequence>
<comment type="caution">
    <text evidence="1">The sequence shown here is derived from an EMBL/GenBank/DDBJ whole genome shotgun (WGS) entry which is preliminary data.</text>
</comment>
<dbReference type="EMBL" id="JAMYWD010000006">
    <property type="protein sequence ID" value="KAJ4968310.1"/>
    <property type="molecule type" value="Genomic_DNA"/>
</dbReference>
<accession>A0A9Q0QQN4</accession>
<dbReference type="AlphaFoldDB" id="A0A9Q0QQN4"/>
<evidence type="ECO:0000313" key="1">
    <source>
        <dbReference type="EMBL" id="KAJ4968310.1"/>
    </source>
</evidence>
<dbReference type="Proteomes" id="UP001141806">
    <property type="component" value="Unassembled WGS sequence"/>
</dbReference>